<evidence type="ECO:0000256" key="1">
    <source>
        <dbReference type="ARBA" id="ARBA00004245"/>
    </source>
</evidence>
<dbReference type="InterPro" id="IPR028458">
    <property type="entry name" value="Twinfilin"/>
</dbReference>
<comment type="caution">
    <text evidence="13">The sequence shown here is derived from an EMBL/GenBank/DDBJ whole genome shotgun (WGS) entry which is preliminary data.</text>
</comment>
<dbReference type="Pfam" id="PF00241">
    <property type="entry name" value="Cofilin_ADF"/>
    <property type="match status" value="2"/>
</dbReference>
<dbReference type="SUPFAM" id="SSF55753">
    <property type="entry name" value="Actin depolymerizing proteins"/>
    <property type="match status" value="2"/>
</dbReference>
<dbReference type="SMART" id="SM00102">
    <property type="entry name" value="ADF"/>
    <property type="match status" value="2"/>
</dbReference>
<dbReference type="PROSITE" id="PS51263">
    <property type="entry name" value="ADF_H"/>
    <property type="match status" value="2"/>
</dbReference>
<reference evidence="13" key="1">
    <citation type="journal article" date="2020" name="Stud. Mycol.">
        <title>101 Dothideomycetes genomes: a test case for predicting lifestyles and emergence of pathogens.</title>
        <authorList>
            <person name="Haridas S."/>
            <person name="Albert R."/>
            <person name="Binder M."/>
            <person name="Bloem J."/>
            <person name="Labutti K."/>
            <person name="Salamov A."/>
            <person name="Andreopoulos B."/>
            <person name="Baker S."/>
            <person name="Barry K."/>
            <person name="Bills G."/>
            <person name="Bluhm B."/>
            <person name="Cannon C."/>
            <person name="Castanera R."/>
            <person name="Culley D."/>
            <person name="Daum C."/>
            <person name="Ezra D."/>
            <person name="Gonzalez J."/>
            <person name="Henrissat B."/>
            <person name="Kuo A."/>
            <person name="Liang C."/>
            <person name="Lipzen A."/>
            <person name="Lutzoni F."/>
            <person name="Magnuson J."/>
            <person name="Mondo S."/>
            <person name="Nolan M."/>
            <person name="Ohm R."/>
            <person name="Pangilinan J."/>
            <person name="Park H.-J."/>
            <person name="Ramirez L."/>
            <person name="Alfaro M."/>
            <person name="Sun H."/>
            <person name="Tritt A."/>
            <person name="Yoshinaga Y."/>
            <person name="Zwiers L.-H."/>
            <person name="Turgeon B."/>
            <person name="Goodwin S."/>
            <person name="Spatafora J."/>
            <person name="Crous P."/>
            <person name="Grigoriev I."/>
        </authorList>
    </citation>
    <scope>NUCLEOTIDE SEQUENCE</scope>
    <source>
        <strain evidence="13">CBS 133067</strain>
    </source>
</reference>
<dbReference type="FunFam" id="3.40.20.10:FF:000042">
    <property type="entry name" value="Actin depolymerizing protein"/>
    <property type="match status" value="1"/>
</dbReference>
<evidence type="ECO:0000259" key="12">
    <source>
        <dbReference type="PROSITE" id="PS51263"/>
    </source>
</evidence>
<evidence type="ECO:0000256" key="3">
    <source>
        <dbReference type="ARBA" id="ARBA00009557"/>
    </source>
</evidence>
<dbReference type="GO" id="GO:0005938">
    <property type="term" value="C:cell cortex"/>
    <property type="evidence" value="ECO:0007669"/>
    <property type="project" value="UniProtKB-SubCell"/>
</dbReference>
<dbReference type="InterPro" id="IPR002108">
    <property type="entry name" value="ADF-H"/>
</dbReference>
<evidence type="ECO:0000256" key="6">
    <source>
        <dbReference type="ARBA" id="ARBA00023203"/>
    </source>
</evidence>
<accession>A0A9P4M800</accession>
<evidence type="ECO:0000313" key="13">
    <source>
        <dbReference type="EMBL" id="KAF2100525.1"/>
    </source>
</evidence>
<comment type="function">
    <text evidence="9">Actin-binding protein involved in motile and morphological processes. Inhibits actin polymerization, likely by sequestering G-actin.</text>
</comment>
<keyword evidence="5" id="KW-0677">Repeat</keyword>
<dbReference type="CDD" id="cd11285">
    <property type="entry name" value="ADF_Twf-N_like"/>
    <property type="match status" value="1"/>
</dbReference>
<evidence type="ECO:0000256" key="11">
    <source>
        <dbReference type="SAM" id="MobiDB-lite"/>
    </source>
</evidence>
<dbReference type="Gene3D" id="3.40.20.10">
    <property type="entry name" value="Severin"/>
    <property type="match status" value="2"/>
</dbReference>
<dbReference type="FunFam" id="3.40.20.10:FF:000007">
    <property type="entry name" value="Twinfilin-1 isoform 1"/>
    <property type="match status" value="1"/>
</dbReference>
<feature type="domain" description="ADF-H" evidence="12">
    <location>
        <begin position="175"/>
        <end position="315"/>
    </location>
</feature>
<dbReference type="GO" id="GO:0003785">
    <property type="term" value="F:actin monomer binding"/>
    <property type="evidence" value="ECO:0007669"/>
    <property type="project" value="TreeGrafter"/>
</dbReference>
<name>A0A9P4M800_9PEZI</name>
<evidence type="ECO:0000256" key="4">
    <source>
        <dbReference type="ARBA" id="ARBA00022490"/>
    </source>
</evidence>
<dbReference type="AlphaFoldDB" id="A0A9P4M800"/>
<evidence type="ECO:0000256" key="8">
    <source>
        <dbReference type="ARBA" id="ARBA00038532"/>
    </source>
</evidence>
<evidence type="ECO:0000256" key="7">
    <source>
        <dbReference type="ARBA" id="ARBA00023212"/>
    </source>
</evidence>
<dbReference type="EMBL" id="ML978124">
    <property type="protein sequence ID" value="KAF2100525.1"/>
    <property type="molecule type" value="Genomic_DNA"/>
</dbReference>
<evidence type="ECO:0000256" key="5">
    <source>
        <dbReference type="ARBA" id="ARBA00022737"/>
    </source>
</evidence>
<gene>
    <name evidence="13" type="ORF">NA57DRAFT_74131</name>
</gene>
<dbReference type="GO" id="GO:0030042">
    <property type="term" value="P:actin filament depolymerization"/>
    <property type="evidence" value="ECO:0007669"/>
    <property type="project" value="TreeGrafter"/>
</dbReference>
<comment type="subunit">
    <text evidence="8">Interacts with G-actin; ADP-actin form.</text>
</comment>
<proteinExistence type="inferred from homology"/>
<dbReference type="Proteomes" id="UP000799772">
    <property type="component" value="Unassembled WGS sequence"/>
</dbReference>
<organism evidence="13 14">
    <name type="scientific">Rhizodiscina lignyota</name>
    <dbReference type="NCBI Taxonomy" id="1504668"/>
    <lineage>
        <taxon>Eukaryota</taxon>
        <taxon>Fungi</taxon>
        <taxon>Dikarya</taxon>
        <taxon>Ascomycota</taxon>
        <taxon>Pezizomycotina</taxon>
        <taxon>Dothideomycetes</taxon>
        <taxon>Pleosporomycetidae</taxon>
        <taxon>Aulographales</taxon>
        <taxon>Rhizodiscinaceae</taxon>
        <taxon>Rhizodiscina</taxon>
    </lineage>
</organism>
<feature type="domain" description="ADF-H" evidence="12">
    <location>
        <begin position="3"/>
        <end position="132"/>
    </location>
</feature>
<comment type="subcellular location">
    <subcellularLocation>
        <location evidence="2">Cytoplasm</location>
        <location evidence="2">Cell cortex</location>
    </subcellularLocation>
    <subcellularLocation>
        <location evidence="1">Cytoplasm</location>
        <location evidence="1">Cytoskeleton</location>
    </subcellularLocation>
</comment>
<keyword evidence="14" id="KW-1185">Reference proteome</keyword>
<evidence type="ECO:0000256" key="2">
    <source>
        <dbReference type="ARBA" id="ARBA00004544"/>
    </source>
</evidence>
<feature type="region of interest" description="Disordered" evidence="11">
    <location>
        <begin position="129"/>
        <end position="180"/>
    </location>
</feature>
<dbReference type="GO" id="GO:0005884">
    <property type="term" value="C:actin filament"/>
    <property type="evidence" value="ECO:0007669"/>
    <property type="project" value="TreeGrafter"/>
</dbReference>
<evidence type="ECO:0000313" key="14">
    <source>
        <dbReference type="Proteomes" id="UP000799772"/>
    </source>
</evidence>
<sequence length="333" mass="35733">MQSGISASAELQSAFKDLLANPSQRGLLITIENEALKPLTTLDSSSSSFHDDLSNLAPHLKPNQALYILLRKDSSFVAVTYVPNAAPVRQKMLFASTQRTLIKDLGPEHFGETFFTTEASELTAEGWKKHEAHTDAEQPLTQEEQEREGIRAAEAQEQGGTSRRGAGYGSGGSSGVSTNVGEGVEDALRKLGEGAEGGELVQLKIDVPTETIVIESVTSGVSPDALASNISSTDPRYSFYSHSYTDPATSESKSAIIFLYTCPTAAKIKERMIYASSRQSTSILAERGAGLSIAKKLEASDPSDITAETIEAEFAPKVEAKSTFSKPKRPGRR</sequence>
<evidence type="ECO:0000256" key="9">
    <source>
        <dbReference type="ARBA" id="ARBA00056419"/>
    </source>
</evidence>
<dbReference type="GO" id="GO:0051016">
    <property type="term" value="P:barbed-end actin filament capping"/>
    <property type="evidence" value="ECO:0007669"/>
    <property type="project" value="TreeGrafter"/>
</dbReference>
<protein>
    <recommendedName>
        <fullName evidence="10">Twinfilin</fullName>
    </recommendedName>
</protein>
<dbReference type="PANTHER" id="PTHR13759">
    <property type="entry name" value="TWINFILIN"/>
    <property type="match status" value="1"/>
</dbReference>
<evidence type="ECO:0000256" key="10">
    <source>
        <dbReference type="ARBA" id="ARBA00069496"/>
    </source>
</evidence>
<dbReference type="GO" id="GO:0051015">
    <property type="term" value="F:actin filament binding"/>
    <property type="evidence" value="ECO:0007669"/>
    <property type="project" value="TreeGrafter"/>
</dbReference>
<dbReference type="CDD" id="cd11284">
    <property type="entry name" value="ADF_Twf-C_like"/>
    <property type="match status" value="1"/>
</dbReference>
<keyword evidence="4" id="KW-0963">Cytoplasm</keyword>
<dbReference type="InterPro" id="IPR029006">
    <property type="entry name" value="ADF-H/Gelsolin-like_dom_sf"/>
</dbReference>
<keyword evidence="6" id="KW-0009">Actin-binding</keyword>
<keyword evidence="7" id="KW-0206">Cytoskeleton</keyword>
<dbReference type="OrthoDB" id="10006997at2759"/>
<comment type="similarity">
    <text evidence="3">Belongs to the actin-binding proteins ADF family. Twinfilin subfamily.</text>
</comment>
<dbReference type="PANTHER" id="PTHR13759:SF1">
    <property type="entry name" value="TWINFILIN"/>
    <property type="match status" value="1"/>
</dbReference>